<proteinExistence type="predicted"/>
<name>A0ABU4DMK0_9DEIO</name>
<dbReference type="Proteomes" id="UP001276150">
    <property type="component" value="Unassembled WGS sequence"/>
</dbReference>
<accession>A0ABU4DMK0</accession>
<evidence type="ECO:0008006" key="4">
    <source>
        <dbReference type="Google" id="ProtNLM"/>
    </source>
</evidence>
<dbReference type="EMBL" id="JAPMIV010000001">
    <property type="protein sequence ID" value="MDV6373115.1"/>
    <property type="molecule type" value="Genomic_DNA"/>
</dbReference>
<protein>
    <recommendedName>
        <fullName evidence="4">DUF4237 domain-containing protein</fullName>
    </recommendedName>
</protein>
<organism evidence="2 3">
    <name type="scientific">Deinococcus arenicola</name>
    <dbReference type="NCBI Taxonomy" id="2994950"/>
    <lineage>
        <taxon>Bacteria</taxon>
        <taxon>Thermotogati</taxon>
        <taxon>Deinococcota</taxon>
        <taxon>Deinococci</taxon>
        <taxon>Deinococcales</taxon>
        <taxon>Deinococcaceae</taxon>
        <taxon>Deinococcus</taxon>
    </lineage>
</organism>
<feature type="region of interest" description="Disordered" evidence="1">
    <location>
        <begin position="92"/>
        <end position="113"/>
    </location>
</feature>
<comment type="caution">
    <text evidence="2">The sequence shown here is derived from an EMBL/GenBank/DDBJ whole genome shotgun (WGS) entry which is preliminary data.</text>
</comment>
<dbReference type="RefSeq" id="WP_317638407.1">
    <property type="nucleotide sequence ID" value="NZ_JAPMIV010000001.1"/>
</dbReference>
<reference evidence="2 3" key="1">
    <citation type="submission" date="2022-11" db="EMBL/GenBank/DDBJ databases">
        <title>Deinococcus ZS9-10, Low Temperature and Draught-tolerating, UV-resistant Bacteria from Continental Antarctica.</title>
        <authorList>
            <person name="Cheng L."/>
        </authorList>
    </citation>
    <scope>NUCLEOTIDE SEQUENCE [LARGE SCALE GENOMIC DNA]</scope>
    <source>
        <strain evidence="2 3">ZS9-10</strain>
    </source>
</reference>
<keyword evidence="3" id="KW-1185">Reference proteome</keyword>
<evidence type="ECO:0000256" key="1">
    <source>
        <dbReference type="SAM" id="MobiDB-lite"/>
    </source>
</evidence>
<gene>
    <name evidence="2" type="ORF">ORD21_00660</name>
</gene>
<evidence type="ECO:0000313" key="2">
    <source>
        <dbReference type="EMBL" id="MDV6373115.1"/>
    </source>
</evidence>
<evidence type="ECO:0000313" key="3">
    <source>
        <dbReference type="Proteomes" id="UP001276150"/>
    </source>
</evidence>
<sequence>MSGPSGNNQYDDRVVYQGDPWVRLDTLPRLLAEGWRRTLSAGGVVSVVRTPFQWAMGSPVIEIETGGYMGDVGLYVPQVQLAEALELLGFDPEDAAEDRTGDATGEMTGGAGD</sequence>